<protein>
    <submittedName>
        <fullName evidence="2">Uncharacterized protein</fullName>
    </submittedName>
</protein>
<dbReference type="EMBL" id="OD567247">
    <property type="protein sequence ID" value="CAD7445394.1"/>
    <property type="molecule type" value="Genomic_DNA"/>
</dbReference>
<name>A0A7R9I3N8_9NEOP</name>
<dbReference type="AlphaFoldDB" id="A0A7R9I3N8"/>
<accession>A0A7R9I3N8</accession>
<organism evidence="2">
    <name type="scientific">Timema bartmani</name>
    <dbReference type="NCBI Taxonomy" id="61472"/>
    <lineage>
        <taxon>Eukaryota</taxon>
        <taxon>Metazoa</taxon>
        <taxon>Ecdysozoa</taxon>
        <taxon>Arthropoda</taxon>
        <taxon>Hexapoda</taxon>
        <taxon>Insecta</taxon>
        <taxon>Pterygota</taxon>
        <taxon>Neoptera</taxon>
        <taxon>Polyneoptera</taxon>
        <taxon>Phasmatodea</taxon>
        <taxon>Timematodea</taxon>
        <taxon>Timematoidea</taxon>
        <taxon>Timematidae</taxon>
        <taxon>Timema</taxon>
    </lineage>
</organism>
<feature type="chain" id="PRO_5031043609" evidence="1">
    <location>
        <begin position="36"/>
        <end position="151"/>
    </location>
</feature>
<evidence type="ECO:0000313" key="2">
    <source>
        <dbReference type="EMBL" id="CAD7445394.1"/>
    </source>
</evidence>
<feature type="signal peptide" evidence="1">
    <location>
        <begin position="1"/>
        <end position="35"/>
    </location>
</feature>
<reference evidence="2" key="1">
    <citation type="submission" date="2020-11" db="EMBL/GenBank/DDBJ databases">
        <authorList>
            <person name="Tran Van P."/>
        </authorList>
    </citation>
    <scope>NUCLEOTIDE SEQUENCE</scope>
</reference>
<proteinExistence type="predicted"/>
<gene>
    <name evidence="2" type="ORF">TBIB3V08_LOCUS7746</name>
</gene>
<keyword evidence="1" id="KW-0732">Signal</keyword>
<sequence>MVRPADDGEIGVAPKWVWRLSVILLVVFLLPETSSTTQTTRDLQRKVRTDFIVAPSFGILFGLTIVKPTSVAQLANALVVLSSTAEDEKIEVRISVGGREGEMRGVASQPTKVSFRANKNRWIMENVDGASYRTSLVEKHAFGNINFLENE</sequence>
<evidence type="ECO:0000256" key="1">
    <source>
        <dbReference type="SAM" id="SignalP"/>
    </source>
</evidence>